<evidence type="ECO:0000256" key="1">
    <source>
        <dbReference type="SAM" id="MobiDB-lite"/>
    </source>
</evidence>
<protein>
    <recommendedName>
        <fullName evidence="4">Recombinase RecT</fullName>
    </recommendedName>
</protein>
<reference evidence="3" key="1">
    <citation type="submission" date="2018-03" db="EMBL/GenBank/DDBJ databases">
        <authorList>
            <person name="Sun L."/>
            <person name="Liu H."/>
            <person name="Chen W."/>
            <person name="Huang K."/>
            <person name="Liu W."/>
            <person name="Gao X."/>
        </authorList>
    </citation>
    <scope>NUCLEOTIDE SEQUENCE [LARGE SCALE GENOMIC DNA]</scope>
    <source>
        <strain evidence="3">SH9</strain>
    </source>
</reference>
<dbReference type="AlphaFoldDB" id="A0A2T1HY77"/>
<feature type="region of interest" description="Disordered" evidence="1">
    <location>
        <begin position="205"/>
        <end position="240"/>
    </location>
</feature>
<evidence type="ECO:0008006" key="4">
    <source>
        <dbReference type="Google" id="ProtNLM"/>
    </source>
</evidence>
<feature type="region of interest" description="Disordered" evidence="1">
    <location>
        <begin position="320"/>
        <end position="339"/>
    </location>
</feature>
<accession>A0A2T1HY77</accession>
<evidence type="ECO:0000313" key="2">
    <source>
        <dbReference type="EMBL" id="PSC06538.1"/>
    </source>
</evidence>
<feature type="compositionally biased region" description="Basic and acidic residues" evidence="1">
    <location>
        <begin position="324"/>
        <end position="339"/>
    </location>
</feature>
<keyword evidence="3" id="KW-1185">Reference proteome</keyword>
<evidence type="ECO:0000313" key="3">
    <source>
        <dbReference type="Proteomes" id="UP000239772"/>
    </source>
</evidence>
<organism evidence="2 3">
    <name type="scientific">Alsobacter soli</name>
    <dbReference type="NCBI Taxonomy" id="2109933"/>
    <lineage>
        <taxon>Bacteria</taxon>
        <taxon>Pseudomonadati</taxon>
        <taxon>Pseudomonadota</taxon>
        <taxon>Alphaproteobacteria</taxon>
        <taxon>Hyphomicrobiales</taxon>
        <taxon>Alsobacteraceae</taxon>
        <taxon>Alsobacter</taxon>
    </lineage>
</organism>
<dbReference type="Proteomes" id="UP000239772">
    <property type="component" value="Unassembled WGS sequence"/>
</dbReference>
<proteinExistence type="predicted"/>
<name>A0A2T1HY77_9HYPH</name>
<sequence>MGKPITQFQMSPLPSAAKPLPLVPRSMDEAMTLAKAVVASRMAPKGLETPEACMVAILHGLEVGLTPLMALQRIAVIDGRPTIWGDAALALVRSSGQCRLIKEWVQGEGPDDWTACCAVQRRSEPEALTRQFSVADAKQAGLWGQPGPWSGYPRRMLQMRARAFALRDGFADVLGGLYLREEFEDRADLGDAQTARHAQQALELDASEHHSPVQPFASGSTDGRPPLPPERPRRARGGWTRLRAPREAIRLRAPPPPLFEALGEEARESAQSVEPPLPDEAVVQLYDDALACAADASTLAEVEEEFSARLGGLSREALAAAGGVRERHHERVRRLEAGG</sequence>
<gene>
    <name evidence="2" type="ORF">SLNSH_01620</name>
</gene>
<comment type="caution">
    <text evidence="2">The sequence shown here is derived from an EMBL/GenBank/DDBJ whole genome shotgun (WGS) entry which is preliminary data.</text>
</comment>
<dbReference type="EMBL" id="PVZS01000002">
    <property type="protein sequence ID" value="PSC06538.1"/>
    <property type="molecule type" value="Genomic_DNA"/>
</dbReference>